<gene>
    <name evidence="1" type="ORF">OL497_05540</name>
</gene>
<dbReference type="RefSeq" id="WP_264728587.1">
    <property type="nucleotide sequence ID" value="NZ_JAPDNR010000001.1"/>
</dbReference>
<comment type="caution">
    <text evidence="1">The sequence shown here is derived from an EMBL/GenBank/DDBJ whole genome shotgun (WGS) entry which is preliminary data.</text>
</comment>
<proteinExistence type="predicted"/>
<evidence type="ECO:0000313" key="1">
    <source>
        <dbReference type="EMBL" id="MCW3483346.1"/>
    </source>
</evidence>
<dbReference type="EMBL" id="JAPDNS010000001">
    <property type="protein sequence ID" value="MCW3483346.1"/>
    <property type="molecule type" value="Genomic_DNA"/>
</dbReference>
<evidence type="ECO:0000313" key="2">
    <source>
        <dbReference type="Proteomes" id="UP001207742"/>
    </source>
</evidence>
<name>A0ABT3IHC1_9BACT</name>
<sequence>MKNTKNALNGSDLSGDKSMSIKPTKNMKKVIYALILPLVVVSGLVFANRDINNETAKKPTPQPLSAAEMKDELKKWEATPAGIKYKKWEASPEGKKVLAGAAKIRKHISAFTDMEAVVTSLSLPPGSRLGFGVMARINGDDYILTFRPEKSDKNFLNFNEYQQLHSLKVNDKIIIRSHSVSHAPKYGYPIVSGDYVERESKIIYKRTSNKNGC</sequence>
<reference evidence="1 2" key="1">
    <citation type="submission" date="2022-10" db="EMBL/GenBank/DDBJ databases">
        <title>Chitinophaga nivalis PC15 sp. nov., isolated from Pyeongchang county, South Korea.</title>
        <authorList>
            <person name="Trinh H.N."/>
        </authorList>
    </citation>
    <scope>NUCLEOTIDE SEQUENCE [LARGE SCALE GENOMIC DNA]</scope>
    <source>
        <strain evidence="1 2">PC14</strain>
    </source>
</reference>
<dbReference type="Proteomes" id="UP001207742">
    <property type="component" value="Unassembled WGS sequence"/>
</dbReference>
<organism evidence="1 2">
    <name type="scientific">Chitinophaga nivalis</name>
    <dbReference type="NCBI Taxonomy" id="2991709"/>
    <lineage>
        <taxon>Bacteria</taxon>
        <taxon>Pseudomonadati</taxon>
        <taxon>Bacteroidota</taxon>
        <taxon>Chitinophagia</taxon>
        <taxon>Chitinophagales</taxon>
        <taxon>Chitinophagaceae</taxon>
        <taxon>Chitinophaga</taxon>
    </lineage>
</organism>
<keyword evidence="2" id="KW-1185">Reference proteome</keyword>
<protein>
    <submittedName>
        <fullName evidence="1">Uncharacterized protein</fullName>
    </submittedName>
</protein>
<accession>A0ABT3IHC1</accession>